<reference evidence="3 4" key="1">
    <citation type="submission" date="2019-08" db="EMBL/GenBank/DDBJ databases">
        <title>In-depth cultivation of the pig gut microbiome towards novel bacterial diversity and tailored functional studies.</title>
        <authorList>
            <person name="Wylensek D."/>
            <person name="Hitch T.C.A."/>
            <person name="Clavel T."/>
        </authorList>
    </citation>
    <scope>NUCLEOTIDE SEQUENCE [LARGE SCALE GENOMIC DNA]</scope>
    <source>
        <strain evidence="3 4">WCA-380-WT-3A</strain>
    </source>
</reference>
<sequence>MGRNQPDSARSEAQRLISARRRRAHLHRPSPRYQAVRPHPCGDHRGGGMKTETVYESVASAAARCAVAQRTIRSAIDRGDLPACRPAGAAIVRLRVSDVDRWISGETGKPKTRSPRK</sequence>
<organism evidence="3 4">
    <name type="scientific">Cutibacterium porci</name>
    <dbReference type="NCBI Taxonomy" id="2605781"/>
    <lineage>
        <taxon>Bacteria</taxon>
        <taxon>Bacillati</taxon>
        <taxon>Actinomycetota</taxon>
        <taxon>Actinomycetes</taxon>
        <taxon>Propionibacteriales</taxon>
        <taxon>Propionibacteriaceae</taxon>
        <taxon>Cutibacterium</taxon>
    </lineage>
</organism>
<comment type="caution">
    <text evidence="3">The sequence shown here is derived from an EMBL/GenBank/DDBJ whole genome shotgun (WGS) entry which is preliminary data.</text>
</comment>
<proteinExistence type="predicted"/>
<accession>A0A7K0J5Y4</accession>
<evidence type="ECO:0000256" key="1">
    <source>
        <dbReference type="SAM" id="MobiDB-lite"/>
    </source>
</evidence>
<evidence type="ECO:0000313" key="4">
    <source>
        <dbReference type="Proteomes" id="UP000466104"/>
    </source>
</evidence>
<dbReference type="AlphaFoldDB" id="A0A7K0J5Y4"/>
<feature type="region of interest" description="Disordered" evidence="1">
    <location>
        <begin position="20"/>
        <end position="48"/>
    </location>
</feature>
<name>A0A7K0J5Y4_9ACTN</name>
<dbReference type="Pfam" id="PF12728">
    <property type="entry name" value="HTH_17"/>
    <property type="match status" value="1"/>
</dbReference>
<feature type="compositionally biased region" description="Basic residues" evidence="1">
    <location>
        <begin position="20"/>
        <end position="30"/>
    </location>
</feature>
<evidence type="ECO:0000313" key="3">
    <source>
        <dbReference type="EMBL" id="MSS45322.1"/>
    </source>
</evidence>
<keyword evidence="4" id="KW-1185">Reference proteome</keyword>
<dbReference type="InterPro" id="IPR041657">
    <property type="entry name" value="HTH_17"/>
</dbReference>
<feature type="domain" description="Helix-turn-helix" evidence="2">
    <location>
        <begin position="58"/>
        <end position="104"/>
    </location>
</feature>
<dbReference type="Proteomes" id="UP000466104">
    <property type="component" value="Unassembled WGS sequence"/>
</dbReference>
<dbReference type="EMBL" id="VUMG01000002">
    <property type="protein sequence ID" value="MSS45322.1"/>
    <property type="molecule type" value="Genomic_DNA"/>
</dbReference>
<gene>
    <name evidence="3" type="ORF">FYJ43_04520</name>
</gene>
<protein>
    <submittedName>
        <fullName evidence="3">Helix-turn-helix domain-containing protein</fullName>
    </submittedName>
</protein>
<evidence type="ECO:0000259" key="2">
    <source>
        <dbReference type="Pfam" id="PF12728"/>
    </source>
</evidence>